<protein>
    <submittedName>
        <fullName evidence="1">Ddb1- and cul4-associated factor 10</fullName>
    </submittedName>
</protein>
<evidence type="ECO:0000313" key="2">
    <source>
        <dbReference type="Proteomes" id="UP001056778"/>
    </source>
</evidence>
<gene>
    <name evidence="1" type="ORF">MML48_5g00017536</name>
</gene>
<comment type="caution">
    <text evidence="1">The sequence shown here is derived from an EMBL/GenBank/DDBJ whole genome shotgun (WGS) entry which is preliminary data.</text>
</comment>
<proteinExistence type="predicted"/>
<reference evidence="1" key="1">
    <citation type="submission" date="2022-04" db="EMBL/GenBank/DDBJ databases">
        <title>Chromosome-scale genome assembly of Holotrichia oblita Faldermann.</title>
        <authorList>
            <person name="Rongchong L."/>
        </authorList>
    </citation>
    <scope>NUCLEOTIDE SEQUENCE</scope>
    <source>
        <strain evidence="1">81SQS9</strain>
    </source>
</reference>
<dbReference type="Proteomes" id="UP001056778">
    <property type="component" value="Chromosome 5"/>
</dbReference>
<name>A0ACB9T533_HOLOL</name>
<dbReference type="EMBL" id="CM043019">
    <property type="protein sequence ID" value="KAI4461908.1"/>
    <property type="molecule type" value="Genomic_DNA"/>
</dbReference>
<accession>A0ACB9T533</accession>
<organism evidence="1 2">
    <name type="scientific">Holotrichia oblita</name>
    <name type="common">Chafer beetle</name>
    <dbReference type="NCBI Taxonomy" id="644536"/>
    <lineage>
        <taxon>Eukaryota</taxon>
        <taxon>Metazoa</taxon>
        <taxon>Ecdysozoa</taxon>
        <taxon>Arthropoda</taxon>
        <taxon>Hexapoda</taxon>
        <taxon>Insecta</taxon>
        <taxon>Pterygota</taxon>
        <taxon>Neoptera</taxon>
        <taxon>Endopterygota</taxon>
        <taxon>Coleoptera</taxon>
        <taxon>Polyphaga</taxon>
        <taxon>Scarabaeiformia</taxon>
        <taxon>Scarabaeidae</taxon>
        <taxon>Melolonthinae</taxon>
        <taxon>Holotrichia</taxon>
    </lineage>
</organism>
<evidence type="ECO:0000313" key="1">
    <source>
        <dbReference type="EMBL" id="KAI4461908.1"/>
    </source>
</evidence>
<sequence length="510" mass="58707">MCNLSAMSRTTNDISYSLTNYDIIRNREIGSRTKIGYEDELSRKIYYNMDASESSIPSEKDSTDQGGIFNLEFSLDGRLLVAACEEKSEMCKLCKVPQINAIVSRKTPKNIEIRFLDNNTFATCSDDGTIKLWDIRHLKVASRTLQGHSNWVKNIEYSEKEKVMVTSAFDGSIYAWDLKSHTENSVLYNKVFVMTGLMRTKLTPDGSKMIIATTNGYMIIVHDLNLSMMSNDMKTFRPNLYRLMQVSEQTFPAGTMFNYLFTTSRNRLEFIDDFPNEAEVISSVQIHPMGWCALSRNVSAEDREEWTCVHDIQMRDQQEYDDAYSYIDPDGPEAEEPPEEEPTTRLTDIWMGFTTNEQTERHREQNRTNIETGRAFMGVINSGLIGHNYYTRHFEQRPEDKYRIVKNLPRLTHSIKELAVGKGYIKELCFSTDGRVICSPYGKGVRLLAFNEQCQEICCCVPDKPKELYTIVTMKDYHTDVVVSCKFNPRHYQMVSGCLGGDIVWYTPFL</sequence>
<keyword evidence="2" id="KW-1185">Reference proteome</keyword>